<dbReference type="Gramene" id="OE9A006878T2">
    <property type="protein sequence ID" value="OE9A006878C2"/>
    <property type="gene ID" value="OE9A006878"/>
</dbReference>
<dbReference type="Pfam" id="PF04576">
    <property type="entry name" value="Zein-binding"/>
    <property type="match status" value="1"/>
</dbReference>
<feature type="region of interest" description="Disordered" evidence="6">
    <location>
        <begin position="418"/>
        <end position="440"/>
    </location>
</feature>
<dbReference type="GO" id="GO:0016020">
    <property type="term" value="C:membrane"/>
    <property type="evidence" value="ECO:0007669"/>
    <property type="project" value="UniProtKB-SubCell"/>
</dbReference>
<reference evidence="8 9" key="1">
    <citation type="submission" date="2019-12" db="EMBL/GenBank/DDBJ databases">
        <authorList>
            <person name="Alioto T."/>
            <person name="Alioto T."/>
            <person name="Gomez Garrido J."/>
        </authorList>
    </citation>
    <scope>NUCLEOTIDE SEQUENCE [LARGE SCALE GENOMIC DNA]</scope>
</reference>
<keyword evidence="2" id="KW-0812">Transmembrane</keyword>
<evidence type="ECO:0000256" key="6">
    <source>
        <dbReference type="SAM" id="MobiDB-lite"/>
    </source>
</evidence>
<gene>
    <name evidence="8" type="ORF">OLEA9_A006878</name>
</gene>
<dbReference type="PANTHER" id="PTHR31422">
    <property type="entry name" value="BNAANNG28530D PROTEIN"/>
    <property type="match status" value="1"/>
</dbReference>
<sequence>MNIDDEEAPTIMGLRQGVFESIQLDKCPGEDMYIRENVPFVEDLKEHDQGDLSSNGDEKNAIRFLKQALEEEHAAGLALYQELEKERSAAATAADEAMAMILRLQEEKASIEMEARQYQRILEEKSAYDAEEMDILKEIMVRREREKLFLEKEVEMYRQMNGLEDKQLAHESGEKNDPQLPVDSSFDPNEDLVLMLHELSASVEKKVMIENNGSDDSVSIDKQKCKVDIGNESPVQGSCENASFQKQEDLGRLPLQMSICSSDSTVELQEKEMISVDDNLYMLPRDPQEINFPEKTIPLVRKEHEGNEKNLFQKSIYPSNGTETGDPYDTPHLTQHRNNANHGFHDLCNLVSENDSHVYDVHVIGNGSNFSNDENGSKGEQFLGTDTSEVDRKNDVPLEASVAKMVVGIADCPGTSGLNTELDSKRSSSDMTSWLPPTGPRCKPLLSDMRRSSMSAVDTERLKINSEIFWLLERLRTVQEGREKLSISVEHRERERVQMELLENIVRQLHEIRQLTEPGKAVRQASLPPPSSKGMSKKRRCRSVSSGLQINPYE</sequence>
<evidence type="ECO:0000259" key="7">
    <source>
        <dbReference type="PROSITE" id="PS51775"/>
    </source>
</evidence>
<evidence type="ECO:0000313" key="8">
    <source>
        <dbReference type="EMBL" id="CAA2978142.1"/>
    </source>
</evidence>
<evidence type="ECO:0000313" key="9">
    <source>
        <dbReference type="Proteomes" id="UP000594638"/>
    </source>
</evidence>
<dbReference type="GO" id="GO:0080115">
    <property type="term" value="F:myosin XI tail binding"/>
    <property type="evidence" value="ECO:0007669"/>
    <property type="project" value="UniProtKB-ARBA"/>
</dbReference>
<proteinExistence type="predicted"/>
<dbReference type="Proteomes" id="UP000594638">
    <property type="component" value="Unassembled WGS sequence"/>
</dbReference>
<evidence type="ECO:0000256" key="1">
    <source>
        <dbReference type="ARBA" id="ARBA00004370"/>
    </source>
</evidence>
<feature type="region of interest" description="Disordered" evidence="6">
    <location>
        <begin position="517"/>
        <end position="554"/>
    </location>
</feature>
<comment type="subcellular location">
    <subcellularLocation>
        <location evidence="1">Membrane</location>
    </subcellularLocation>
</comment>
<keyword evidence="4" id="KW-0472">Membrane</keyword>
<evidence type="ECO:0000256" key="4">
    <source>
        <dbReference type="ARBA" id="ARBA00023136"/>
    </source>
</evidence>
<accession>A0A8S0RFU6</accession>
<comment type="caution">
    <text evidence="8">The sequence shown here is derived from an EMBL/GenBank/DDBJ whole genome shotgun (WGS) entry which is preliminary data.</text>
</comment>
<dbReference type="PANTHER" id="PTHR31422:SF3">
    <property type="entry name" value="GTD-BINDING DOMAIN-CONTAINING PROTEIN"/>
    <property type="match status" value="1"/>
</dbReference>
<dbReference type="OrthoDB" id="1933744at2759"/>
<dbReference type="AlphaFoldDB" id="A0A8S0RFU6"/>
<feature type="domain" description="GTD-binding" evidence="7">
    <location>
        <begin position="60"/>
        <end position="158"/>
    </location>
</feature>
<feature type="compositionally biased region" description="Polar residues" evidence="6">
    <location>
        <begin position="543"/>
        <end position="554"/>
    </location>
</feature>
<keyword evidence="9" id="KW-1185">Reference proteome</keyword>
<keyword evidence="5" id="KW-0175">Coiled coil</keyword>
<protein>
    <recommendedName>
        <fullName evidence="7">GTD-binding domain-containing protein</fullName>
    </recommendedName>
</protein>
<feature type="coiled-coil region" evidence="5">
    <location>
        <begin position="66"/>
        <end position="124"/>
    </location>
</feature>
<evidence type="ECO:0000256" key="5">
    <source>
        <dbReference type="SAM" id="Coils"/>
    </source>
</evidence>
<keyword evidence="3" id="KW-1133">Transmembrane helix</keyword>
<organism evidence="8 9">
    <name type="scientific">Olea europaea subsp. europaea</name>
    <dbReference type="NCBI Taxonomy" id="158383"/>
    <lineage>
        <taxon>Eukaryota</taxon>
        <taxon>Viridiplantae</taxon>
        <taxon>Streptophyta</taxon>
        <taxon>Embryophyta</taxon>
        <taxon>Tracheophyta</taxon>
        <taxon>Spermatophyta</taxon>
        <taxon>Magnoliopsida</taxon>
        <taxon>eudicotyledons</taxon>
        <taxon>Gunneridae</taxon>
        <taxon>Pentapetalae</taxon>
        <taxon>asterids</taxon>
        <taxon>lamiids</taxon>
        <taxon>Lamiales</taxon>
        <taxon>Oleaceae</taxon>
        <taxon>Oleeae</taxon>
        <taxon>Olea</taxon>
    </lineage>
</organism>
<name>A0A8S0RFU6_OLEEU</name>
<evidence type="ECO:0000256" key="3">
    <source>
        <dbReference type="ARBA" id="ARBA00022989"/>
    </source>
</evidence>
<dbReference type="EMBL" id="CACTIH010003616">
    <property type="protein sequence ID" value="CAA2978142.1"/>
    <property type="molecule type" value="Genomic_DNA"/>
</dbReference>
<dbReference type="PROSITE" id="PS51775">
    <property type="entry name" value="GTD_BINDING"/>
    <property type="match status" value="1"/>
</dbReference>
<evidence type="ECO:0000256" key="2">
    <source>
        <dbReference type="ARBA" id="ARBA00022692"/>
    </source>
</evidence>
<dbReference type="InterPro" id="IPR007656">
    <property type="entry name" value="GTD-bd"/>
</dbReference>